<dbReference type="PROSITE" id="PS00688">
    <property type="entry name" value="SIGMA54_INTERACT_3"/>
    <property type="match status" value="1"/>
</dbReference>
<keyword evidence="3" id="KW-0805">Transcription regulation</keyword>
<organism evidence="6 7">
    <name type="scientific">Nocardioides aurantiacus</name>
    <dbReference type="NCBI Taxonomy" id="86796"/>
    <lineage>
        <taxon>Bacteria</taxon>
        <taxon>Bacillati</taxon>
        <taxon>Actinomycetota</taxon>
        <taxon>Actinomycetes</taxon>
        <taxon>Propionibacteriales</taxon>
        <taxon>Nocardioidaceae</taxon>
        <taxon>Nocardioides</taxon>
    </lineage>
</organism>
<dbReference type="InterPro" id="IPR002197">
    <property type="entry name" value="HTH_Fis"/>
</dbReference>
<name>A0A3N2CQG8_9ACTN</name>
<accession>A0A3N2CQG8</accession>
<dbReference type="AlphaFoldDB" id="A0A3N2CQG8"/>
<reference evidence="6 7" key="1">
    <citation type="submission" date="2018-11" db="EMBL/GenBank/DDBJ databases">
        <title>Sequencing the genomes of 1000 actinobacteria strains.</title>
        <authorList>
            <person name="Klenk H.-P."/>
        </authorList>
    </citation>
    <scope>NUCLEOTIDE SEQUENCE [LARGE SCALE GENOMIC DNA]</scope>
    <source>
        <strain evidence="6 7">DSM 12652</strain>
    </source>
</reference>
<evidence type="ECO:0000256" key="2">
    <source>
        <dbReference type="ARBA" id="ARBA00022840"/>
    </source>
</evidence>
<protein>
    <submittedName>
        <fullName evidence="6">Transcriptional regulator of acetoin/glycerol metabolism</fullName>
    </submittedName>
</protein>
<dbReference type="PROSITE" id="PS50045">
    <property type="entry name" value="SIGMA54_INTERACT_4"/>
    <property type="match status" value="1"/>
</dbReference>
<sequence>MEATGTATGLRAPIADSWRRASLAGVDPASALDGLRLRDVDQTSPLLAAATPVLDDLNERLRETMFATLLVDREGHVARRWCGDRAAAGALDDLGVDVGVGLLEDAVGTNALGTALETRRAISVHGEEHFAVPLKRFSCYGHPIVHPTTKRIEGVLDITALVDRASPLLPPLVARAVADIEQRLLDGSRISEKQLLLAFQCASGRRRPVVAVGEDLMLSNHAAMDLLGATDTAVLRMIGLDLARGHTTDLDLTLASGTAVRVRAERVTGARHGMLLHLEPALPRPRPAPAVTGPAPDTDAPVLVAGGPGTGRSTRARALAQEPVSVLTAASALLDGSDAWARDFASMVRSGQGTVCVDGLDLLPEELLDLVSSHVATQRPPRLVLVSGPVDALTGRAAALAAECLRREELPPLSARPTELPSLVAAMLLDLGAPASLHLTPAALAALSAHPWPGNLRELRAVVRHAAARRSTGAVTVEDLPEQYRTGGSSHVLAPIERAERDAIVGALREHGGNKLRTARALGISRTTLYAKMRTLRITHY</sequence>
<dbReference type="GO" id="GO:0043565">
    <property type="term" value="F:sequence-specific DNA binding"/>
    <property type="evidence" value="ECO:0007669"/>
    <property type="project" value="InterPro"/>
</dbReference>
<dbReference type="PRINTS" id="PR01590">
    <property type="entry name" value="HTHFIS"/>
</dbReference>
<evidence type="ECO:0000313" key="7">
    <source>
        <dbReference type="Proteomes" id="UP000281738"/>
    </source>
</evidence>
<dbReference type="InterPro" id="IPR027417">
    <property type="entry name" value="P-loop_NTPase"/>
</dbReference>
<evidence type="ECO:0000256" key="3">
    <source>
        <dbReference type="ARBA" id="ARBA00023015"/>
    </source>
</evidence>
<keyword evidence="4" id="KW-0804">Transcription</keyword>
<comment type="caution">
    <text evidence="6">The sequence shown here is derived from an EMBL/GenBank/DDBJ whole genome shotgun (WGS) entry which is preliminary data.</text>
</comment>
<keyword evidence="2" id="KW-0067">ATP-binding</keyword>
<dbReference type="PANTHER" id="PTHR32071:SF122">
    <property type="entry name" value="SIGMA FACTOR"/>
    <property type="match status" value="1"/>
</dbReference>
<evidence type="ECO:0000256" key="4">
    <source>
        <dbReference type="ARBA" id="ARBA00023163"/>
    </source>
</evidence>
<dbReference type="GO" id="GO:0006355">
    <property type="term" value="P:regulation of DNA-templated transcription"/>
    <property type="evidence" value="ECO:0007669"/>
    <property type="project" value="InterPro"/>
</dbReference>
<dbReference type="PANTHER" id="PTHR32071">
    <property type="entry name" value="TRANSCRIPTIONAL REGULATORY PROTEIN"/>
    <property type="match status" value="1"/>
</dbReference>
<proteinExistence type="predicted"/>
<gene>
    <name evidence="6" type="ORF">EDD33_0595</name>
</gene>
<keyword evidence="7" id="KW-1185">Reference proteome</keyword>
<dbReference type="Pfam" id="PF02954">
    <property type="entry name" value="HTH_8"/>
    <property type="match status" value="1"/>
</dbReference>
<evidence type="ECO:0000313" key="6">
    <source>
        <dbReference type="EMBL" id="ROR89765.1"/>
    </source>
</evidence>
<dbReference type="InterPro" id="IPR058031">
    <property type="entry name" value="AAA_lid_NorR"/>
</dbReference>
<feature type="domain" description="Sigma-54 factor interaction" evidence="5">
    <location>
        <begin position="409"/>
        <end position="468"/>
    </location>
</feature>
<dbReference type="Pfam" id="PF25601">
    <property type="entry name" value="AAA_lid_14"/>
    <property type="match status" value="1"/>
</dbReference>
<dbReference type="InterPro" id="IPR025944">
    <property type="entry name" value="Sigma_54_int_dom_CS"/>
</dbReference>
<dbReference type="SUPFAM" id="SSF46689">
    <property type="entry name" value="Homeodomain-like"/>
    <property type="match status" value="1"/>
</dbReference>
<dbReference type="InterPro" id="IPR009057">
    <property type="entry name" value="Homeodomain-like_sf"/>
</dbReference>
<dbReference type="Proteomes" id="UP000281738">
    <property type="component" value="Unassembled WGS sequence"/>
</dbReference>
<dbReference type="InterPro" id="IPR002078">
    <property type="entry name" value="Sigma_54_int"/>
</dbReference>
<keyword evidence="1" id="KW-0547">Nucleotide-binding</keyword>
<dbReference type="GO" id="GO:0005524">
    <property type="term" value="F:ATP binding"/>
    <property type="evidence" value="ECO:0007669"/>
    <property type="project" value="UniProtKB-KW"/>
</dbReference>
<dbReference type="InterPro" id="IPR029016">
    <property type="entry name" value="GAF-like_dom_sf"/>
</dbReference>
<dbReference type="Gene3D" id="1.10.8.60">
    <property type="match status" value="1"/>
</dbReference>
<dbReference type="Gene3D" id="1.10.10.60">
    <property type="entry name" value="Homeodomain-like"/>
    <property type="match status" value="1"/>
</dbReference>
<dbReference type="SUPFAM" id="SSF52540">
    <property type="entry name" value="P-loop containing nucleoside triphosphate hydrolases"/>
    <property type="match status" value="1"/>
</dbReference>
<dbReference type="Gene3D" id="3.30.450.40">
    <property type="match status" value="1"/>
</dbReference>
<dbReference type="EMBL" id="RKHO01000001">
    <property type="protein sequence ID" value="ROR89765.1"/>
    <property type="molecule type" value="Genomic_DNA"/>
</dbReference>
<dbReference type="OrthoDB" id="5496274at2"/>
<evidence type="ECO:0000259" key="5">
    <source>
        <dbReference type="PROSITE" id="PS50045"/>
    </source>
</evidence>
<evidence type="ECO:0000256" key="1">
    <source>
        <dbReference type="ARBA" id="ARBA00022741"/>
    </source>
</evidence>